<dbReference type="RefSeq" id="WP_093143340.1">
    <property type="nucleotide sequence ID" value="NZ_FOXF01000053.1"/>
</dbReference>
<organism evidence="1 2">
    <name type="scientific">Ruminobacter amylophilus</name>
    <dbReference type="NCBI Taxonomy" id="867"/>
    <lineage>
        <taxon>Bacteria</taxon>
        <taxon>Pseudomonadati</taxon>
        <taxon>Pseudomonadota</taxon>
        <taxon>Gammaproteobacteria</taxon>
        <taxon>Aeromonadales</taxon>
        <taxon>Succinivibrionaceae</taxon>
        <taxon>Ruminobacter</taxon>
    </lineage>
</organism>
<dbReference type="EMBL" id="FOXF01000053">
    <property type="protein sequence ID" value="SFP67157.1"/>
    <property type="molecule type" value="Genomic_DNA"/>
</dbReference>
<keyword evidence="2" id="KW-1185">Reference proteome</keyword>
<dbReference type="Proteomes" id="UP000243745">
    <property type="component" value="Unassembled WGS sequence"/>
</dbReference>
<evidence type="ECO:0000313" key="1">
    <source>
        <dbReference type="EMBL" id="SFP67157.1"/>
    </source>
</evidence>
<name>A0A662ZMN2_9GAMM</name>
<accession>A0A662ZMN2</accession>
<proteinExistence type="predicted"/>
<dbReference type="AlphaFoldDB" id="A0A662ZMN2"/>
<protein>
    <submittedName>
        <fullName evidence="1">Uncharacterized protein</fullName>
    </submittedName>
</protein>
<gene>
    <name evidence="1" type="ORF">SAMN02910344_02019</name>
</gene>
<reference evidence="1 2" key="1">
    <citation type="submission" date="2016-10" db="EMBL/GenBank/DDBJ databases">
        <authorList>
            <person name="Varghese N."/>
            <person name="Submissions S."/>
        </authorList>
    </citation>
    <scope>NUCLEOTIDE SEQUENCE [LARGE SCALE GENOMIC DNA]</scope>
    <source>
        <strain evidence="1 2">DSM 1361</strain>
    </source>
</reference>
<sequence>MLNPQFSIPLWYANSNYTVRSYEKDFNVSFEKDTQRLTATELSNCRDNNYFVYFNISSSKDLEQYYKLCEIINSDVDDLKEPFVFSQLNKNITLFRVRINSEQPHIIYPDEYMMCIMIDLFYQKELLSLKNMCWSFFYLLNRNTLLNSMLKEEQKRNILNHAEIYLHFSNIGWFRSFLNTSTSAFKENRVNQQLESVRIITPKEFNFTIHYMVYQKTIGWMQSNSREGKAVGLIGKHLPIIGFCFYVDQNDMYSLTYRLLFSNGTLSNFLGNNEEFIMDIEMINQGITISGLTLFLCQNKKLIN</sequence>
<evidence type="ECO:0000313" key="2">
    <source>
        <dbReference type="Proteomes" id="UP000243745"/>
    </source>
</evidence>